<feature type="compositionally biased region" description="Low complexity" evidence="7">
    <location>
        <begin position="338"/>
        <end position="348"/>
    </location>
</feature>
<evidence type="ECO:0000256" key="5">
    <source>
        <dbReference type="ARBA" id="ARBA00023163"/>
    </source>
</evidence>
<feature type="region of interest" description="Disordered" evidence="7">
    <location>
        <begin position="1047"/>
        <end position="1074"/>
    </location>
</feature>
<dbReference type="GO" id="GO:0000122">
    <property type="term" value="P:negative regulation of transcription by RNA polymerase II"/>
    <property type="evidence" value="ECO:0007669"/>
    <property type="project" value="TreeGrafter"/>
</dbReference>
<comment type="subcellular location">
    <subcellularLocation>
        <location evidence="1">Nucleus</location>
    </subcellularLocation>
</comment>
<evidence type="ECO:0000256" key="1">
    <source>
        <dbReference type="ARBA" id="ARBA00004123"/>
    </source>
</evidence>
<sequence length="1235" mass="124779">MSASSEGGAGGGTVGGGGGSTATAPSAHSAVAAKITHVKADGGGGISISGTPILSAGTIKVAAANPIQQASLAGTPISLNTGQATTAASIRAIGAGGQSTQVRVMMPMIKQLENVTATGRTQITAIPAAPARSVSNASITVTRPVTQAYLPRASVTATQMGGVGVGVGQRLVTPLRATSSASATVTPAAPTGLSTSGGFVRGATASVSRSGVAVSSQPPSTVISSSNSATWMQSPTGQVQLIRAIHQPRQRIITTSAGASVVTTATPVPAPTALSVSTGQPLTPQQATGPGGPQAYVATVLPQRQHQATLVYSSNVSTPNANTNPGQQFNPRFAVATPTTTPGGTTVTPRQVRPIPLGKSFPAAKLNTTSISIRAPSIPQLNASVTPSQTPVSVSGGATVAPGRGPGVGGTALTATNLHTTRIIQLQQPATGTTQQIIGSAARLAGNVMLQPFVMSTTAAAKMGIRPPVTMTAKVQPSLTITQLNPIGKLSTAGGTGGPTMTPQGVASIQAVSVPSVSASVVNPSSVTGATSAAGGATVLPLTISGRGGAVGPGGNILTGTLTPIKNASGGIKMMMTPAPTAAAPGSEGPGNTGPAVGSFQRTWNPVVASQSQLMKIDDKGSAATIYYESMPASASTGVLSLTTTTVTQSTQAQPQLVSSAGGSLSVSSLPFASHAPTGAGAGSAGVGSQATFTVLPSGAAGGGGAATRTIGPHQQLIIPAGANSAPPQHMVIPLHTSVKVTTTGAGGNPQQATAGGGSLVPNFMRKRDAEGSPIRAAKNLAPTLLSMASNTSGPSPGTTFNLQPVSVAVPTSSGLNSGLTVEALAKKERERVTTHGGVLPTSGGGATNVAPTAAGTAVSSTRNSRAESPASSDGSTTVSANSSPGVDQQQLQDRIGDAPAAARENATHFNPINELYSTHQSLQQGLSHASLGARSGNSAFVDVQQPTPQQQQPPQQQQQAAHLLVGSSSQQAGPRLNGTGNSSSSSYDCSSRKKPRRSTNDSQHSAQSQASLSLPPPSAEPTAPTGAAYMQKHNNGGLLVAAAAAPTGVPTPNSAPGDANHRNSTPAVTGNKENANPVDFVIRRPRNCALLNTYKPTHKLANNHFHRYTDVKPREERRATVIDLANQPNVQGKINGWKIYHLSSQMEDLNESEMVSLGQLEVMLKDLEKDKDKHSEMERVTELLKGNIQRSKIITEGINEAQSQLMKIFEHKPHVSDIINRCASKRNFKKREKI</sequence>
<evidence type="ECO:0000256" key="7">
    <source>
        <dbReference type="SAM" id="MobiDB-lite"/>
    </source>
</evidence>
<evidence type="ECO:0000256" key="3">
    <source>
        <dbReference type="ARBA" id="ARBA00022491"/>
    </source>
</evidence>
<dbReference type="PANTHER" id="PTHR13497:SF3">
    <property type="entry name" value="HISTONE DEACETYLASE COMPLEX SUBUNIT SAP130"/>
    <property type="match status" value="1"/>
</dbReference>
<reference evidence="10" key="1">
    <citation type="submission" date="2025-08" db="UniProtKB">
        <authorList>
            <consortium name="RefSeq"/>
        </authorList>
    </citation>
    <scope>IDENTIFICATION</scope>
    <source>
        <strain evidence="10">14028-0561.14</strain>
        <tissue evidence="10">Whole fly</tissue>
    </source>
</reference>
<accession>A0A6P4I1C5</accession>
<feature type="region of interest" description="Disordered" evidence="7">
    <location>
        <begin position="338"/>
        <end position="360"/>
    </location>
</feature>
<feature type="domain" description="Histone deacetylase complex subunit SAP130 C-terminal" evidence="8">
    <location>
        <begin position="1059"/>
        <end position="1221"/>
    </location>
</feature>
<evidence type="ECO:0000259" key="8">
    <source>
        <dbReference type="Pfam" id="PF16014"/>
    </source>
</evidence>
<dbReference type="Proteomes" id="UP001652661">
    <property type="component" value="Chromosome 3L"/>
</dbReference>
<dbReference type="RefSeq" id="XP_017016401.1">
    <property type="nucleotide sequence ID" value="XM_017160912.2"/>
</dbReference>
<evidence type="ECO:0000256" key="6">
    <source>
        <dbReference type="ARBA" id="ARBA00023242"/>
    </source>
</evidence>
<feature type="compositionally biased region" description="Polar residues" evidence="7">
    <location>
        <begin position="742"/>
        <end position="754"/>
    </location>
</feature>
<evidence type="ECO:0000313" key="9">
    <source>
        <dbReference type="Proteomes" id="UP001652661"/>
    </source>
</evidence>
<dbReference type="GO" id="GO:0070822">
    <property type="term" value="C:Sin3-type complex"/>
    <property type="evidence" value="ECO:0007669"/>
    <property type="project" value="TreeGrafter"/>
</dbReference>
<organism evidence="9 10">
    <name type="scientific">Drosophila kikkawai</name>
    <name type="common">Fruit fly</name>
    <dbReference type="NCBI Taxonomy" id="30033"/>
    <lineage>
        <taxon>Eukaryota</taxon>
        <taxon>Metazoa</taxon>
        <taxon>Ecdysozoa</taxon>
        <taxon>Arthropoda</taxon>
        <taxon>Hexapoda</taxon>
        <taxon>Insecta</taxon>
        <taxon>Pterygota</taxon>
        <taxon>Neoptera</taxon>
        <taxon>Endopterygota</taxon>
        <taxon>Diptera</taxon>
        <taxon>Brachycera</taxon>
        <taxon>Muscomorpha</taxon>
        <taxon>Ephydroidea</taxon>
        <taxon>Drosophilidae</taxon>
        <taxon>Drosophila</taxon>
        <taxon>Sophophora</taxon>
    </lineage>
</organism>
<comment type="similarity">
    <text evidence="2">Belongs to the SAP130 family.</text>
</comment>
<feature type="region of interest" description="Disordered" evidence="7">
    <location>
        <begin position="742"/>
        <end position="762"/>
    </location>
</feature>
<feature type="region of interest" description="Disordered" evidence="7">
    <location>
        <begin position="944"/>
        <end position="1031"/>
    </location>
</feature>
<feature type="region of interest" description="Disordered" evidence="7">
    <location>
        <begin position="1"/>
        <end position="25"/>
    </location>
</feature>
<dbReference type="InterPro" id="IPR031963">
    <property type="entry name" value="SAP130_C"/>
</dbReference>
<feature type="compositionally biased region" description="Low complexity" evidence="7">
    <location>
        <begin position="1021"/>
        <end position="1031"/>
    </location>
</feature>
<evidence type="ECO:0000256" key="4">
    <source>
        <dbReference type="ARBA" id="ARBA00023015"/>
    </source>
</evidence>
<feature type="compositionally biased region" description="Polar residues" evidence="7">
    <location>
        <begin position="870"/>
        <end position="893"/>
    </location>
</feature>
<protein>
    <submittedName>
        <fullName evidence="10">Pneumococcal serine-rich repeat protein isoform X2</fullName>
    </submittedName>
</protein>
<dbReference type="PANTHER" id="PTHR13497">
    <property type="entry name" value="HISTONE DEACETYLASE COMPLEX SUBUNIT SAP130"/>
    <property type="match status" value="1"/>
</dbReference>
<dbReference type="OrthoDB" id="10048604at2759"/>
<feature type="compositionally biased region" description="Low complexity" evidence="7">
    <location>
        <begin position="384"/>
        <end position="395"/>
    </location>
</feature>
<keyword evidence="4" id="KW-0805">Transcription regulation</keyword>
<feature type="compositionally biased region" description="Polar residues" evidence="7">
    <location>
        <begin position="1063"/>
        <end position="1074"/>
    </location>
</feature>
<feature type="compositionally biased region" description="Gly residues" evidence="7">
    <location>
        <begin position="7"/>
        <end position="20"/>
    </location>
</feature>
<dbReference type="AlphaFoldDB" id="A0A6P4I1C5"/>
<feature type="region of interest" description="Disordered" evidence="7">
    <location>
        <begin position="382"/>
        <end position="406"/>
    </location>
</feature>
<keyword evidence="6" id="KW-0539">Nucleus</keyword>
<dbReference type="InterPro" id="IPR024137">
    <property type="entry name" value="His_deAcase_cplx_SAP130"/>
</dbReference>
<keyword evidence="9" id="KW-1185">Reference proteome</keyword>
<evidence type="ECO:0000313" key="10">
    <source>
        <dbReference type="RefSeq" id="XP_017016401.1"/>
    </source>
</evidence>
<proteinExistence type="inferred from homology"/>
<keyword evidence="5" id="KW-0804">Transcription</keyword>
<dbReference type="Pfam" id="PF16014">
    <property type="entry name" value="SAP130_C"/>
    <property type="match status" value="1"/>
</dbReference>
<keyword evidence="3" id="KW-0678">Repressor</keyword>
<feature type="region of interest" description="Disordered" evidence="7">
    <location>
        <begin position="831"/>
        <end position="897"/>
    </location>
</feature>
<name>A0A6P4I1C5_DROKI</name>
<evidence type="ECO:0000256" key="2">
    <source>
        <dbReference type="ARBA" id="ARBA00007859"/>
    </source>
</evidence>
<feature type="compositionally biased region" description="Low complexity" evidence="7">
    <location>
        <begin position="945"/>
        <end position="960"/>
    </location>
</feature>
<gene>
    <name evidence="10" type="primary">Sap130</name>
</gene>